<protein>
    <submittedName>
        <fullName evidence="8">Outer membrane protein</fullName>
    </submittedName>
</protein>
<dbReference type="GO" id="GO:0009279">
    <property type="term" value="C:cell outer membrane"/>
    <property type="evidence" value="ECO:0007669"/>
    <property type="project" value="UniProtKB-SubCell"/>
</dbReference>
<name>A0A225DEY5_9BACT</name>
<dbReference type="Pfam" id="PF02321">
    <property type="entry name" value="OEP"/>
    <property type="match status" value="2"/>
</dbReference>
<sequence length="419" mass="44931">MQPRLRVFLEGVVQARGTERIALAPFLPTATAGYSVGGFDLNAGGAPVPIGAGTPNFTFLPFTGSVPIGLNLNTGYEMAELRVQWLLADFGRRMGRHRQAELGVDVAQLQTDRAYQTVANDVALAYYQVLRARSLKRIAEETVRRAEDDLDVAKKLEKGGVIEKEKALRAEVLLSQARRGLDVAEAGVGNTVSALNLAVGLNVSAPTEVVAPPDFPEFGLTLADCLGQAVSGRRELVVAQLSIQSAQVGGGVARAEFRPKIEAGGALMDFQQSAPRAQADLAVGFIKLEWGLFEGGRRVGEVRIADSKTRAAAAQAESLADTIAFQVNEAYRQLVVARREIDRSKPAVEQAREAYRLLKARFAKGDATPAEVTDAETSLTRAELDQLNSTYDYLTALAKLNFAMGLQPDAAGSAPPARR</sequence>
<comment type="similarity">
    <text evidence="2">Belongs to the outer membrane factor (OMF) (TC 1.B.17) family.</text>
</comment>
<evidence type="ECO:0000313" key="8">
    <source>
        <dbReference type="EMBL" id="OWK38214.1"/>
    </source>
</evidence>
<evidence type="ECO:0000256" key="5">
    <source>
        <dbReference type="ARBA" id="ARBA00022692"/>
    </source>
</evidence>
<evidence type="ECO:0000256" key="1">
    <source>
        <dbReference type="ARBA" id="ARBA00004442"/>
    </source>
</evidence>
<proteinExistence type="inferred from homology"/>
<dbReference type="PANTHER" id="PTHR30026:SF20">
    <property type="entry name" value="OUTER MEMBRANE PROTEIN TOLC"/>
    <property type="match status" value="1"/>
</dbReference>
<dbReference type="GO" id="GO:1990281">
    <property type="term" value="C:efflux pump complex"/>
    <property type="evidence" value="ECO:0007669"/>
    <property type="project" value="TreeGrafter"/>
</dbReference>
<organism evidence="8 9">
    <name type="scientific">Fimbriiglobus ruber</name>
    <dbReference type="NCBI Taxonomy" id="1908690"/>
    <lineage>
        <taxon>Bacteria</taxon>
        <taxon>Pseudomonadati</taxon>
        <taxon>Planctomycetota</taxon>
        <taxon>Planctomycetia</taxon>
        <taxon>Gemmatales</taxon>
        <taxon>Gemmataceae</taxon>
        <taxon>Fimbriiglobus</taxon>
    </lineage>
</organism>
<dbReference type="PANTHER" id="PTHR30026">
    <property type="entry name" value="OUTER MEMBRANE PROTEIN TOLC"/>
    <property type="match status" value="1"/>
</dbReference>
<keyword evidence="6" id="KW-0472">Membrane</keyword>
<evidence type="ECO:0000256" key="7">
    <source>
        <dbReference type="ARBA" id="ARBA00023237"/>
    </source>
</evidence>
<keyword evidence="9" id="KW-1185">Reference proteome</keyword>
<dbReference type="Gene3D" id="1.20.1600.10">
    <property type="entry name" value="Outer membrane efflux proteins (OEP)"/>
    <property type="match status" value="1"/>
</dbReference>
<keyword evidence="7" id="KW-0998">Cell outer membrane</keyword>
<dbReference type="AlphaFoldDB" id="A0A225DEY5"/>
<evidence type="ECO:0000256" key="6">
    <source>
        <dbReference type="ARBA" id="ARBA00023136"/>
    </source>
</evidence>
<evidence type="ECO:0000256" key="2">
    <source>
        <dbReference type="ARBA" id="ARBA00007613"/>
    </source>
</evidence>
<dbReference type="GO" id="GO:0015562">
    <property type="term" value="F:efflux transmembrane transporter activity"/>
    <property type="evidence" value="ECO:0007669"/>
    <property type="project" value="InterPro"/>
</dbReference>
<keyword evidence="5" id="KW-0812">Transmembrane</keyword>
<dbReference type="InterPro" id="IPR003423">
    <property type="entry name" value="OMP_efflux"/>
</dbReference>
<gene>
    <name evidence="8" type="ORF">FRUB_07334</name>
</gene>
<evidence type="ECO:0000256" key="3">
    <source>
        <dbReference type="ARBA" id="ARBA00022448"/>
    </source>
</evidence>
<comment type="subcellular location">
    <subcellularLocation>
        <location evidence="1">Cell outer membrane</location>
    </subcellularLocation>
</comment>
<comment type="caution">
    <text evidence="8">The sequence shown here is derived from an EMBL/GenBank/DDBJ whole genome shotgun (WGS) entry which is preliminary data.</text>
</comment>
<dbReference type="GO" id="GO:0015288">
    <property type="term" value="F:porin activity"/>
    <property type="evidence" value="ECO:0007669"/>
    <property type="project" value="TreeGrafter"/>
</dbReference>
<keyword evidence="3" id="KW-0813">Transport</keyword>
<accession>A0A225DEY5</accession>
<reference evidence="9" key="1">
    <citation type="submission" date="2017-06" db="EMBL/GenBank/DDBJ databases">
        <title>Genome analysis of Fimbriiglobus ruber SP5, the first member of the order Planctomycetales with confirmed chitinolytic capability.</title>
        <authorList>
            <person name="Ravin N.V."/>
            <person name="Rakitin A.L."/>
            <person name="Ivanova A.A."/>
            <person name="Beletsky A.V."/>
            <person name="Kulichevskaya I.S."/>
            <person name="Mardanov A.V."/>
            <person name="Dedysh S.N."/>
        </authorList>
    </citation>
    <scope>NUCLEOTIDE SEQUENCE [LARGE SCALE GENOMIC DNA]</scope>
    <source>
        <strain evidence="9">SP5</strain>
    </source>
</reference>
<dbReference type="SUPFAM" id="SSF56954">
    <property type="entry name" value="Outer membrane efflux proteins (OEP)"/>
    <property type="match status" value="1"/>
</dbReference>
<evidence type="ECO:0000256" key="4">
    <source>
        <dbReference type="ARBA" id="ARBA00022452"/>
    </source>
</evidence>
<dbReference type="Proteomes" id="UP000214646">
    <property type="component" value="Unassembled WGS sequence"/>
</dbReference>
<evidence type="ECO:0000313" key="9">
    <source>
        <dbReference type="Proteomes" id="UP000214646"/>
    </source>
</evidence>
<dbReference type="InterPro" id="IPR051906">
    <property type="entry name" value="TolC-like"/>
</dbReference>
<keyword evidence="4" id="KW-1134">Transmembrane beta strand</keyword>
<dbReference type="EMBL" id="NIDE01000014">
    <property type="protein sequence ID" value="OWK38214.1"/>
    <property type="molecule type" value="Genomic_DNA"/>
</dbReference>